<dbReference type="RefSeq" id="WP_189990427.1">
    <property type="nucleotide sequence ID" value="NZ_BNCB01000002.1"/>
</dbReference>
<organism evidence="1 2">
    <name type="scientific">Streptomyces rubradiris</name>
    <name type="common">Streptomyces achromogenes subsp. rubradiris</name>
    <dbReference type="NCBI Taxonomy" id="285531"/>
    <lineage>
        <taxon>Bacteria</taxon>
        <taxon>Bacillati</taxon>
        <taxon>Actinomycetota</taxon>
        <taxon>Actinomycetes</taxon>
        <taxon>Kitasatosporales</taxon>
        <taxon>Streptomycetaceae</taxon>
        <taxon>Streptomyces</taxon>
    </lineage>
</organism>
<evidence type="ECO:0000313" key="1">
    <source>
        <dbReference type="EMBL" id="GHI54430.1"/>
    </source>
</evidence>
<reference evidence="2" key="1">
    <citation type="submission" date="2023-07" db="EMBL/GenBank/DDBJ databases">
        <title>Whole genome shotgun sequence of Streptomyces achromogenes subsp. rubradiris NBRC 14000.</title>
        <authorList>
            <person name="Komaki H."/>
            <person name="Tamura T."/>
        </authorList>
    </citation>
    <scope>NUCLEOTIDE SEQUENCE [LARGE SCALE GENOMIC DNA]</scope>
    <source>
        <strain evidence="2">NBRC 14000</strain>
    </source>
</reference>
<dbReference type="EMBL" id="BNEA01000015">
    <property type="protein sequence ID" value="GHI54430.1"/>
    <property type="molecule type" value="Genomic_DNA"/>
</dbReference>
<dbReference type="Proteomes" id="UP000646738">
    <property type="component" value="Unassembled WGS sequence"/>
</dbReference>
<proteinExistence type="predicted"/>
<name>A0ABQ3REZ7_STRRR</name>
<sequence length="61" mass="6769">MSRLGAVRAALGKAVAYLREVTGEAAFERHCRTHAATGSAARRALWREHTRRTARETARCC</sequence>
<gene>
    <name evidence="1" type="ORF">Srubr_42760</name>
</gene>
<comment type="caution">
    <text evidence="1">The sequence shown here is derived from an EMBL/GenBank/DDBJ whole genome shotgun (WGS) entry which is preliminary data.</text>
</comment>
<accession>A0ABQ3REZ7</accession>
<keyword evidence="2" id="KW-1185">Reference proteome</keyword>
<evidence type="ECO:0000313" key="2">
    <source>
        <dbReference type="Proteomes" id="UP000646738"/>
    </source>
</evidence>
<protein>
    <submittedName>
        <fullName evidence="1">Uncharacterized protein</fullName>
    </submittedName>
</protein>